<comment type="caution">
    <text evidence="2">The sequence shown here is derived from an EMBL/GenBank/DDBJ whole genome shotgun (WGS) entry which is preliminary data.</text>
</comment>
<dbReference type="SUPFAM" id="SSF50341">
    <property type="entry name" value="CheW-like"/>
    <property type="match status" value="1"/>
</dbReference>
<dbReference type="InterPro" id="IPR039315">
    <property type="entry name" value="CheW"/>
</dbReference>
<evidence type="ECO:0000313" key="2">
    <source>
        <dbReference type="EMBL" id="MEA5445250.1"/>
    </source>
</evidence>
<reference evidence="2 3" key="1">
    <citation type="submission" date="2023-12" db="EMBL/GenBank/DDBJ databases">
        <title>Whole-genome sequencing of halo(alkali)philic microorganisms from hypersaline lakes.</title>
        <authorList>
            <person name="Sorokin D.Y."/>
            <person name="Merkel A.Y."/>
            <person name="Messina E."/>
            <person name="Yakimov M."/>
        </authorList>
    </citation>
    <scope>NUCLEOTIDE SEQUENCE [LARGE SCALE GENOMIC DNA]</scope>
    <source>
        <strain evidence="2 3">AB-CW1</strain>
    </source>
</reference>
<dbReference type="GO" id="GO:0005829">
    <property type="term" value="C:cytosol"/>
    <property type="evidence" value="ECO:0007669"/>
    <property type="project" value="TreeGrafter"/>
</dbReference>
<name>A0AAP6JE34_9GAMM</name>
<dbReference type="SMART" id="SM00260">
    <property type="entry name" value="CheW"/>
    <property type="match status" value="1"/>
</dbReference>
<dbReference type="PROSITE" id="PS50851">
    <property type="entry name" value="CHEW"/>
    <property type="match status" value="1"/>
</dbReference>
<dbReference type="RefSeq" id="WP_346050878.1">
    <property type="nucleotide sequence ID" value="NZ_JAYGII010000007.1"/>
</dbReference>
<proteinExistence type="predicted"/>
<dbReference type="EMBL" id="JAYGII010000007">
    <property type="protein sequence ID" value="MEA5445250.1"/>
    <property type="molecule type" value="Genomic_DNA"/>
</dbReference>
<dbReference type="InterPro" id="IPR002545">
    <property type="entry name" value="CheW-lke_dom"/>
</dbReference>
<sequence length="189" mass="21248">MADITTLSDLVDQPFRLLQELDRRCRQAAAGRQQEATLETGDEWVGVGMRMGEHNILVPREEVREVLPMPDLARVPGARAWLLGLANVRGQLLSVVDLRQLGGGESTPLDRRSRVIAVKHPEIPAGLLVSEVRGFRRFQSDEAVDEANDELGAEFRPFVRGAFRRGEEYWTVLSFRDLVESQLFLQAAQ</sequence>
<evidence type="ECO:0000259" key="1">
    <source>
        <dbReference type="PROSITE" id="PS50851"/>
    </source>
</evidence>
<dbReference type="Gene3D" id="2.40.50.180">
    <property type="entry name" value="CheA-289, Domain 4"/>
    <property type="match status" value="1"/>
</dbReference>
<dbReference type="PANTHER" id="PTHR22617">
    <property type="entry name" value="CHEMOTAXIS SENSOR HISTIDINE KINASE-RELATED"/>
    <property type="match status" value="1"/>
</dbReference>
<dbReference type="GO" id="GO:0006935">
    <property type="term" value="P:chemotaxis"/>
    <property type="evidence" value="ECO:0007669"/>
    <property type="project" value="InterPro"/>
</dbReference>
<protein>
    <submittedName>
        <fullName evidence="2">Chemotaxis protein CheW</fullName>
    </submittedName>
</protein>
<dbReference type="PANTHER" id="PTHR22617:SF43">
    <property type="entry name" value="PROTEIN PILI"/>
    <property type="match status" value="1"/>
</dbReference>
<gene>
    <name evidence="2" type="ORF">VCB98_05405</name>
</gene>
<feature type="domain" description="CheW-like" evidence="1">
    <location>
        <begin position="43"/>
        <end position="184"/>
    </location>
</feature>
<dbReference type="InterPro" id="IPR036061">
    <property type="entry name" value="CheW-like_dom_sf"/>
</dbReference>
<evidence type="ECO:0000313" key="3">
    <source>
        <dbReference type="Proteomes" id="UP001302316"/>
    </source>
</evidence>
<dbReference type="AlphaFoldDB" id="A0AAP6JE34"/>
<dbReference type="Pfam" id="PF01584">
    <property type="entry name" value="CheW"/>
    <property type="match status" value="1"/>
</dbReference>
<dbReference type="Gene3D" id="2.30.30.40">
    <property type="entry name" value="SH3 Domains"/>
    <property type="match status" value="1"/>
</dbReference>
<organism evidence="2 3">
    <name type="scientific">Natronospira elongata</name>
    <dbReference type="NCBI Taxonomy" id="3110268"/>
    <lineage>
        <taxon>Bacteria</taxon>
        <taxon>Pseudomonadati</taxon>
        <taxon>Pseudomonadota</taxon>
        <taxon>Gammaproteobacteria</taxon>
        <taxon>Natronospirales</taxon>
        <taxon>Natronospiraceae</taxon>
        <taxon>Natronospira</taxon>
    </lineage>
</organism>
<accession>A0AAP6JE34</accession>
<keyword evidence="3" id="KW-1185">Reference proteome</keyword>
<dbReference type="GO" id="GO:0007165">
    <property type="term" value="P:signal transduction"/>
    <property type="evidence" value="ECO:0007669"/>
    <property type="project" value="InterPro"/>
</dbReference>
<dbReference type="Proteomes" id="UP001302316">
    <property type="component" value="Unassembled WGS sequence"/>
</dbReference>